<gene>
    <name evidence="2" type="ORF">SMAC_04254</name>
</gene>
<feature type="region of interest" description="Disordered" evidence="1">
    <location>
        <begin position="1"/>
        <end position="28"/>
    </location>
</feature>
<accession>F7W1B2</accession>
<dbReference type="InParanoid" id="F7W1B2"/>
<evidence type="ECO:0000256" key="1">
    <source>
        <dbReference type="SAM" id="MobiDB-lite"/>
    </source>
</evidence>
<dbReference type="eggNOG" id="ENOG502RJ36">
    <property type="taxonomic scope" value="Eukaryota"/>
</dbReference>
<dbReference type="HOGENOM" id="CLU_1856548_0_0_1"/>
<name>F7W1B2_SORMK</name>
<proteinExistence type="predicted"/>
<dbReference type="Proteomes" id="UP000001881">
    <property type="component" value="Unassembled WGS sequence"/>
</dbReference>
<dbReference type="EMBL" id="CABT02000019">
    <property type="protein sequence ID" value="CCC04887.1"/>
    <property type="molecule type" value="Genomic_DNA"/>
</dbReference>
<organism evidence="2 3">
    <name type="scientific">Sordaria macrospora (strain ATCC MYA-333 / DSM 997 / K(L3346) / K-hell)</name>
    <dbReference type="NCBI Taxonomy" id="771870"/>
    <lineage>
        <taxon>Eukaryota</taxon>
        <taxon>Fungi</taxon>
        <taxon>Dikarya</taxon>
        <taxon>Ascomycota</taxon>
        <taxon>Pezizomycotina</taxon>
        <taxon>Sordariomycetes</taxon>
        <taxon>Sordariomycetidae</taxon>
        <taxon>Sordariales</taxon>
        <taxon>Sordariaceae</taxon>
        <taxon>Sordaria</taxon>
    </lineage>
</organism>
<protein>
    <submittedName>
        <fullName evidence="2">WGS project CABT00000000 data, contig 2.19</fullName>
    </submittedName>
</protein>
<sequence length="138" mass="15522">MQYTPSCSQRKQGQYLAGHYSSRQPTGTITSTEQVHEILRFLWDCIHPTSATMALSFSPSTDPDSINSRLRRLMSRKRIRSKKQEKGRAVPLDSPAPITPIVALAKRHDPCSFRTRLSDAELGPELGYYAANHLANDH</sequence>
<reference evidence="2 3" key="1">
    <citation type="journal article" date="2010" name="PLoS Genet.">
        <title>De novo assembly of a 40 Mb eukaryotic genome from short sequence reads: Sordaria macrospora, a model organism for fungal morphogenesis.</title>
        <authorList>
            <person name="Nowrousian M."/>
            <person name="Stajich J."/>
            <person name="Chu M."/>
            <person name="Engh I."/>
            <person name="Espagne E."/>
            <person name="Halliday K."/>
            <person name="Kamerewerd J."/>
            <person name="Kempken F."/>
            <person name="Knab B."/>
            <person name="Kuo H.C."/>
            <person name="Osiewacz H.D."/>
            <person name="Poeggeler S."/>
            <person name="Read N."/>
            <person name="Seiler S."/>
            <person name="Smith K."/>
            <person name="Zickler D."/>
            <person name="Kueck U."/>
            <person name="Freitag M."/>
        </authorList>
    </citation>
    <scope>NUCLEOTIDE SEQUENCE [LARGE SCALE GENOMIC DNA]</scope>
    <source>
        <strain evidence="3">ATCC MYA-333 / DSM 997 / K(L3346) / K-hell</strain>
        <tissue evidence="2">Mycelium</tissue>
    </source>
</reference>
<dbReference type="VEuPathDB" id="FungiDB:SMAC_04254"/>
<dbReference type="AlphaFoldDB" id="F7W1B2"/>
<evidence type="ECO:0000313" key="2">
    <source>
        <dbReference type="EMBL" id="CCC04887.1"/>
    </source>
</evidence>
<comment type="caution">
    <text evidence="2">The sequence shown here is derived from an EMBL/GenBank/DDBJ whole genome shotgun (WGS) entry which is preliminary data.</text>
</comment>
<feature type="compositionally biased region" description="Polar residues" evidence="1">
    <location>
        <begin position="1"/>
        <end position="12"/>
    </location>
</feature>
<keyword evidence="3" id="KW-1185">Reference proteome</keyword>
<evidence type="ECO:0000313" key="3">
    <source>
        <dbReference type="Proteomes" id="UP000001881"/>
    </source>
</evidence>